<evidence type="ECO:0000313" key="2">
    <source>
        <dbReference type="EMBL" id="CAB4126946.1"/>
    </source>
</evidence>
<reference evidence="3" key="1">
    <citation type="submission" date="2020-04" db="EMBL/GenBank/DDBJ databases">
        <authorList>
            <person name="Chiriac C."/>
            <person name="Salcher M."/>
            <person name="Ghai R."/>
            <person name="Kavagutti S V."/>
        </authorList>
    </citation>
    <scope>NUCLEOTIDE SEQUENCE</scope>
</reference>
<name>A0A6J5LFL0_9CAUD</name>
<gene>
    <name evidence="3" type="ORF">UFOVP254_23</name>
    <name evidence="2" type="ORF">UFOVP76_30</name>
</gene>
<accession>A0A6J5LFL0</accession>
<sequence>MDVRLPDGTIIQNVPDGITKAELTAKLKANGYDVSKLDQPAAPAEKPNEIPGPRQEPSLIDRAAGSVVGRLAIGAATPVVGALQLGANIGDWINTQTGVKPVVGPALAKWWQEVQQAKERGMNPVEARLGGPDTTDIAGMLGSAISVVASPTSAATVAQRILQGAREGAALGVAQPGTTSLQDQALSGAIGGVVGGVVPSVTSGVTALRGLPEKKAAKIARETLGTEADAVLNALRNAPLGVTPAQATAGINAPAWQALLERSGVRTPASTQYISNVLAQQEAARVNELARLAGGATATETRGVTEAMKETLTDITSPARQAALTRANLGQQVADFEAQAGKLSAQAAAKVQEVRRLIDLGDHAAAAARLETIKAGVPAGSRVAPAKAQPGFSDTWAAKYTYPGKLAQMSDDWASKAAEASLDLGQGAQFAQSAANSMRSAGIKPLKGDEIIGSIRSIANNPEFAGNDLLLGAVKNVADDIAKWSNSGGIIDAKALDAIRKNSINAAIQQLRPGIDATTQRNLTAEVMGRLKPALIDAIEAAGGKGYRAYLEEYAQGMQQIAQKKLTGEALRLYKDSPDQFVKLVRGESPDVVEKFLGPRNYNIAKELSDDIMGSLKGVAGELERNKAVTKQASEGRDALRTVLEANVSKFKIPWGLSPKAAAVNKGLDVLETKLGAKVMSRLTEASKTAQSAEELLSALPAADRSKVLAAIRQFGVNVPKGTSAAVINALAPKPENALTEQ</sequence>
<evidence type="ECO:0000313" key="3">
    <source>
        <dbReference type="EMBL" id="CAB4132971.1"/>
    </source>
</evidence>
<protein>
    <submittedName>
        <fullName evidence="3">Uncharacterized protein</fullName>
    </submittedName>
</protein>
<dbReference type="EMBL" id="LR796204">
    <property type="protein sequence ID" value="CAB4126946.1"/>
    <property type="molecule type" value="Genomic_DNA"/>
</dbReference>
<proteinExistence type="predicted"/>
<organism evidence="3">
    <name type="scientific">uncultured Caudovirales phage</name>
    <dbReference type="NCBI Taxonomy" id="2100421"/>
    <lineage>
        <taxon>Viruses</taxon>
        <taxon>Duplodnaviria</taxon>
        <taxon>Heunggongvirae</taxon>
        <taxon>Uroviricota</taxon>
        <taxon>Caudoviricetes</taxon>
        <taxon>Peduoviridae</taxon>
        <taxon>Maltschvirus</taxon>
        <taxon>Maltschvirus maltsch</taxon>
    </lineage>
</organism>
<evidence type="ECO:0000256" key="1">
    <source>
        <dbReference type="SAM" id="MobiDB-lite"/>
    </source>
</evidence>
<feature type="region of interest" description="Disordered" evidence="1">
    <location>
        <begin position="37"/>
        <end position="57"/>
    </location>
</feature>
<dbReference type="EMBL" id="LR796269">
    <property type="protein sequence ID" value="CAB4132971.1"/>
    <property type="molecule type" value="Genomic_DNA"/>
</dbReference>